<dbReference type="EMBL" id="JACHCE010000004">
    <property type="protein sequence ID" value="MBB5637151.1"/>
    <property type="molecule type" value="Genomic_DNA"/>
</dbReference>
<dbReference type="GO" id="GO:0004767">
    <property type="term" value="F:sphingomyelin phosphodiesterase activity"/>
    <property type="evidence" value="ECO:0007669"/>
    <property type="project" value="UniProtKB-EC"/>
</dbReference>
<dbReference type="InterPro" id="IPR038772">
    <property type="entry name" value="Sph/SMPD2-like"/>
</dbReference>
<dbReference type="CDD" id="cd09078">
    <property type="entry name" value="nSMase"/>
    <property type="match status" value="1"/>
</dbReference>
<dbReference type="Pfam" id="PF03372">
    <property type="entry name" value="Exo_endo_phos"/>
    <property type="match status" value="1"/>
</dbReference>
<accession>A0A7W8ZNB1</accession>
<dbReference type="RefSeq" id="WP_183883027.1">
    <property type="nucleotide sequence ID" value="NZ_JACHCE010000004.1"/>
</dbReference>
<proteinExistence type="predicted"/>
<dbReference type="NCBIfam" id="TIGR03395">
    <property type="entry name" value="sphingomy"/>
    <property type="match status" value="1"/>
</dbReference>
<dbReference type="InterPro" id="IPR017766">
    <property type="entry name" value="Sphingomyelinase/PLipase_C"/>
</dbReference>
<feature type="domain" description="Endonuclease/exonuclease/phosphatase" evidence="3">
    <location>
        <begin position="94"/>
        <end position="349"/>
    </location>
</feature>
<dbReference type="EC" id="3.1.4.12" evidence="4"/>
<sequence length="544" mass="61809">MKLQLTLIRKTIGQTRLLIILAVLLSGTSCKKENMLIENSSLNASLNNNQFSSGSDDPPAIKVLTHNLFLLPDVVVASTTQWSQAKRGAIIGSADYLKDYDVLLLQECFDNSASKVLKDNLASEFPYQTPVLGRSKAGWDKTSGTWRDLLQGAGTSGGVMIASKWPIEKMMQHIYPAGCHADAFSLKGFVYAVIIKDGKRVHFVASHTQSTQPSCEGRDVIIRKTQFEMMKSYVDNLNIPKTELVIFGGDFNVIKGTSEYTEMLKYLNVGEPDYSGVLYTWDTKTNSMASYHYPYPANKREYIDYIFVSKDHFYPSKWQNLAFDPVSSSLMSYTNLLRERRYWADYSDHYPVAAFINADEEVPASSMKYRKYDHISFQSVKTGKFINYDLSKPNDWLTVNGITSKDLSAHFNLVNIDRPDKYNEIVNGKIRVELSERLNNFWYWNILNGGDYYYFPKNGVSLKSLELEIVKKANGNSEILEDGDTIVFKDYNSYNFNKRYYLQVNPVNGTDKIYLNGTSIGDSEKFIVKLNTDAPLNWTNQLIG</sequence>
<protein>
    <submittedName>
        <fullName evidence="4">Sphingomyelin phosphodiesterase</fullName>
        <ecNumber evidence="4">3.1.4.12</ecNumber>
    </submittedName>
</protein>
<dbReference type="PANTHER" id="PTHR16320:SF23">
    <property type="entry name" value="SPHINGOMYELINASE C 1"/>
    <property type="match status" value="1"/>
</dbReference>
<evidence type="ECO:0000256" key="1">
    <source>
        <dbReference type="ARBA" id="ARBA00022729"/>
    </source>
</evidence>
<keyword evidence="1" id="KW-0732">Signal</keyword>
<dbReference type="Proteomes" id="UP000537204">
    <property type="component" value="Unassembled WGS sequence"/>
</dbReference>
<reference evidence="4 5" key="1">
    <citation type="submission" date="2020-08" db="EMBL/GenBank/DDBJ databases">
        <title>Genomic Encyclopedia of Type Strains, Phase IV (KMG-V): Genome sequencing to study the core and pangenomes of soil and plant-associated prokaryotes.</title>
        <authorList>
            <person name="Whitman W."/>
        </authorList>
    </citation>
    <scope>NUCLEOTIDE SEQUENCE [LARGE SCALE GENOMIC DNA]</scope>
    <source>
        <strain evidence="4 5">S3M1</strain>
    </source>
</reference>
<comment type="caution">
    <text evidence="4">The sequence shown here is derived from an EMBL/GenBank/DDBJ whole genome shotgun (WGS) entry which is preliminary data.</text>
</comment>
<keyword evidence="2 4" id="KW-0378">Hydrolase</keyword>
<dbReference type="GO" id="GO:0005576">
    <property type="term" value="C:extracellular region"/>
    <property type="evidence" value="ECO:0007669"/>
    <property type="project" value="InterPro"/>
</dbReference>
<evidence type="ECO:0000313" key="5">
    <source>
        <dbReference type="Proteomes" id="UP000537204"/>
    </source>
</evidence>
<name>A0A7W8ZNB1_9SPHI</name>
<dbReference type="AlphaFoldDB" id="A0A7W8ZNB1"/>
<dbReference type="InterPro" id="IPR005135">
    <property type="entry name" value="Endo/exonuclease/phosphatase"/>
</dbReference>
<gene>
    <name evidence="4" type="ORF">HDE68_003064</name>
</gene>
<evidence type="ECO:0000259" key="3">
    <source>
        <dbReference type="Pfam" id="PF03372"/>
    </source>
</evidence>
<dbReference type="PANTHER" id="PTHR16320">
    <property type="entry name" value="SPHINGOMYELINASE FAMILY MEMBER"/>
    <property type="match status" value="1"/>
</dbReference>
<dbReference type="InterPro" id="IPR036691">
    <property type="entry name" value="Endo/exonu/phosph_ase_sf"/>
</dbReference>
<dbReference type="SUPFAM" id="SSF56219">
    <property type="entry name" value="DNase I-like"/>
    <property type="match status" value="1"/>
</dbReference>
<evidence type="ECO:0000313" key="4">
    <source>
        <dbReference type="EMBL" id="MBB5637151.1"/>
    </source>
</evidence>
<evidence type="ECO:0000256" key="2">
    <source>
        <dbReference type="ARBA" id="ARBA00022801"/>
    </source>
</evidence>
<dbReference type="Gene3D" id="3.60.10.10">
    <property type="entry name" value="Endonuclease/exonuclease/phosphatase"/>
    <property type="match status" value="1"/>
</dbReference>
<dbReference type="PROSITE" id="PS51257">
    <property type="entry name" value="PROKAR_LIPOPROTEIN"/>
    <property type="match status" value="1"/>
</dbReference>
<organism evidence="4 5">
    <name type="scientific">Pedobacter cryoconitis</name>
    <dbReference type="NCBI Taxonomy" id="188932"/>
    <lineage>
        <taxon>Bacteria</taxon>
        <taxon>Pseudomonadati</taxon>
        <taxon>Bacteroidota</taxon>
        <taxon>Sphingobacteriia</taxon>
        <taxon>Sphingobacteriales</taxon>
        <taxon>Sphingobacteriaceae</taxon>
        <taxon>Pedobacter</taxon>
    </lineage>
</organism>